<keyword evidence="2" id="KW-1133">Transmembrane helix</keyword>
<protein>
    <recommendedName>
        <fullName evidence="3">Baseplate protein J-like barrel domain-containing protein</fullName>
    </recommendedName>
</protein>
<dbReference type="Pfam" id="PF04865">
    <property type="entry name" value="Baseplate_J"/>
    <property type="match status" value="1"/>
</dbReference>
<evidence type="ECO:0000313" key="5">
    <source>
        <dbReference type="Proteomes" id="UP000290365"/>
    </source>
</evidence>
<accession>A0A4P6JS16</accession>
<sequence>MQPRQQLEQEIERLLATLASQLEGAAEQERQPPNEPAPDQAPPHSRTINLFILEEPEEAEELATPVPSVEGSISEPEEAATPTEPAQARRANGKHPHAWLFAALSLCLLAVLIGAVCWFVPFWLTSATVTITPNAASISTTFTATIRTEGATSQSQEIDGRRLAPLRIMQTRTVPATGTGQQLAQAAQGRITFYNGLTQAQVIPAGTLLQTTSGVQSVTDQSATIPPAVPPVQGSVAVAAHALSTGPAGNISADAIYGPCCRAYVLAANLHAFSGGQDARTYHMVTQSDLDNAATPLQTSITQSLQDRFRIQVHTHETLLTPVACHSQVNSDHRPGEEATQATIQVSVACTGIAYQTQALARLVRQQLDRQAMQEQGAGYSLISPIQTALHLDQTTTSATTVTITATGSYGYQLSPAKQEQFREQIAGKSRRQAVQFLAQQSGIAHVAITMNGRDPATLPTDNNRIHITVLYVLPTPQAERSY</sequence>
<dbReference type="InterPro" id="IPR006949">
    <property type="entry name" value="Barrel_Baseplate_J-like"/>
</dbReference>
<feature type="domain" description="Baseplate protein J-like barrel" evidence="3">
    <location>
        <begin position="191"/>
        <end position="257"/>
    </location>
</feature>
<reference evidence="4 5" key="1">
    <citation type="submission" date="2019-01" db="EMBL/GenBank/DDBJ databases">
        <title>Ktedonosporobacter rubrisoli SCAWS-G2.</title>
        <authorList>
            <person name="Huang Y."/>
            <person name="Yan B."/>
        </authorList>
    </citation>
    <scope>NUCLEOTIDE SEQUENCE [LARGE SCALE GENOMIC DNA]</scope>
    <source>
        <strain evidence="4 5">SCAWS-G2</strain>
    </source>
</reference>
<feature type="region of interest" description="Disordered" evidence="1">
    <location>
        <begin position="17"/>
        <end position="90"/>
    </location>
</feature>
<keyword evidence="2" id="KW-0472">Membrane</keyword>
<dbReference type="AlphaFoldDB" id="A0A4P6JS16"/>
<proteinExistence type="predicted"/>
<evidence type="ECO:0000256" key="2">
    <source>
        <dbReference type="SAM" id="Phobius"/>
    </source>
</evidence>
<keyword evidence="2" id="KW-0812">Transmembrane</keyword>
<feature type="transmembrane region" description="Helical" evidence="2">
    <location>
        <begin position="99"/>
        <end position="124"/>
    </location>
</feature>
<evidence type="ECO:0000256" key="1">
    <source>
        <dbReference type="SAM" id="MobiDB-lite"/>
    </source>
</evidence>
<dbReference type="KEGG" id="kbs:EPA93_19775"/>
<evidence type="ECO:0000259" key="3">
    <source>
        <dbReference type="Pfam" id="PF04865"/>
    </source>
</evidence>
<dbReference type="EMBL" id="CP035758">
    <property type="protein sequence ID" value="QBD78113.1"/>
    <property type="molecule type" value="Genomic_DNA"/>
</dbReference>
<evidence type="ECO:0000313" key="4">
    <source>
        <dbReference type="EMBL" id="QBD78113.1"/>
    </source>
</evidence>
<organism evidence="4 5">
    <name type="scientific">Ktedonosporobacter rubrisoli</name>
    <dbReference type="NCBI Taxonomy" id="2509675"/>
    <lineage>
        <taxon>Bacteria</taxon>
        <taxon>Bacillati</taxon>
        <taxon>Chloroflexota</taxon>
        <taxon>Ktedonobacteria</taxon>
        <taxon>Ktedonobacterales</taxon>
        <taxon>Ktedonosporobacteraceae</taxon>
        <taxon>Ktedonosporobacter</taxon>
    </lineage>
</organism>
<keyword evidence="5" id="KW-1185">Reference proteome</keyword>
<dbReference type="RefSeq" id="WP_129889166.1">
    <property type="nucleotide sequence ID" value="NZ_CP035758.1"/>
</dbReference>
<dbReference type="OrthoDB" id="137093at2"/>
<dbReference type="Proteomes" id="UP000290365">
    <property type="component" value="Chromosome"/>
</dbReference>
<name>A0A4P6JS16_KTERU</name>
<gene>
    <name evidence="4" type="ORF">EPA93_19775</name>
</gene>